<proteinExistence type="predicted"/>
<reference evidence="1 2" key="1">
    <citation type="submission" date="2019-04" db="EMBL/GenBank/DDBJ databases">
        <authorList>
            <consortium name="Pathogen Informatics"/>
        </authorList>
    </citation>
    <scope>NUCLEOTIDE SEQUENCE [LARGE SCALE GENOMIC DNA]</scope>
    <source>
        <strain evidence="1 2">NCTC9185</strain>
    </source>
</reference>
<dbReference type="AlphaFoldDB" id="A0A4U9CW06"/>
<evidence type="ECO:0000313" key="2">
    <source>
        <dbReference type="Proteomes" id="UP000339249"/>
    </source>
</evidence>
<dbReference type="Proteomes" id="UP000339249">
    <property type="component" value="Unassembled WGS sequence"/>
</dbReference>
<sequence length="68" mass="7303">MATIPTQEHPSLAVPFSATTDFTVLAGHCETFAETLIESNDPTLKMNAPRWLRTAGGAKFIDGVEVKA</sequence>
<gene>
    <name evidence="1" type="ORF">NCTC9185_02012</name>
</gene>
<protein>
    <submittedName>
        <fullName evidence="1">Uncharacterized protein</fullName>
    </submittedName>
</protein>
<dbReference type="GeneID" id="57504034"/>
<evidence type="ECO:0000313" key="1">
    <source>
        <dbReference type="EMBL" id="VTN10099.1"/>
    </source>
</evidence>
<name>A0A4U9CW06_RAOTE</name>
<organism evidence="1 2">
    <name type="scientific">Raoultella terrigena</name>
    <name type="common">Klebsiella terrigena</name>
    <dbReference type="NCBI Taxonomy" id="577"/>
    <lineage>
        <taxon>Bacteria</taxon>
        <taxon>Pseudomonadati</taxon>
        <taxon>Pseudomonadota</taxon>
        <taxon>Gammaproteobacteria</taxon>
        <taxon>Enterobacterales</taxon>
        <taxon>Enterobacteriaceae</taxon>
        <taxon>Klebsiella/Raoultella group</taxon>
        <taxon>Raoultella</taxon>
    </lineage>
</organism>
<dbReference type="RefSeq" id="WP_143992019.1">
    <property type="nucleotide sequence ID" value="NZ_CP050508.1"/>
</dbReference>
<accession>A0A4U9CW06</accession>
<dbReference type="EMBL" id="CABDVU010000001">
    <property type="protein sequence ID" value="VTN10099.1"/>
    <property type="molecule type" value="Genomic_DNA"/>
</dbReference>